<protein>
    <submittedName>
        <fullName evidence="1">Uncharacterized protein</fullName>
    </submittedName>
</protein>
<dbReference type="EMBL" id="JBANRG010000030">
    <property type="protein sequence ID" value="KAK7451706.1"/>
    <property type="molecule type" value="Genomic_DNA"/>
</dbReference>
<gene>
    <name evidence="1" type="ORF">VKT23_012385</name>
</gene>
<organism evidence="1 2">
    <name type="scientific">Marasmiellus scandens</name>
    <dbReference type="NCBI Taxonomy" id="2682957"/>
    <lineage>
        <taxon>Eukaryota</taxon>
        <taxon>Fungi</taxon>
        <taxon>Dikarya</taxon>
        <taxon>Basidiomycota</taxon>
        <taxon>Agaricomycotina</taxon>
        <taxon>Agaricomycetes</taxon>
        <taxon>Agaricomycetidae</taxon>
        <taxon>Agaricales</taxon>
        <taxon>Marasmiineae</taxon>
        <taxon>Omphalotaceae</taxon>
        <taxon>Marasmiellus</taxon>
    </lineage>
</organism>
<comment type="caution">
    <text evidence="1">The sequence shown here is derived from an EMBL/GenBank/DDBJ whole genome shotgun (WGS) entry which is preliminary data.</text>
</comment>
<reference evidence="1 2" key="1">
    <citation type="submission" date="2024-01" db="EMBL/GenBank/DDBJ databases">
        <title>A draft genome for the cacao thread blight pathogen Marasmiellus scandens.</title>
        <authorList>
            <person name="Baruah I.K."/>
            <person name="Leung J."/>
            <person name="Bukari Y."/>
            <person name="Amoako-Attah I."/>
            <person name="Meinhardt L.W."/>
            <person name="Bailey B.A."/>
            <person name="Cohen S.P."/>
        </authorList>
    </citation>
    <scope>NUCLEOTIDE SEQUENCE [LARGE SCALE GENOMIC DNA]</scope>
    <source>
        <strain evidence="1 2">GH-19</strain>
    </source>
</reference>
<accession>A0ABR1J713</accession>
<evidence type="ECO:0000313" key="1">
    <source>
        <dbReference type="EMBL" id="KAK7451706.1"/>
    </source>
</evidence>
<sequence>MSEQPVERAVKKEELPFWQVKHITLPPVNHNFEDCERCDEFGHTLKICAFHGIFLQVSRVHDEKTNTTTYSYYRVPRLYLKTQAEKYYEQETGRRVGERTLGSGAGQCRVDDIL</sequence>
<dbReference type="Proteomes" id="UP001498398">
    <property type="component" value="Unassembled WGS sequence"/>
</dbReference>
<name>A0ABR1J713_9AGAR</name>
<keyword evidence="2" id="KW-1185">Reference proteome</keyword>
<proteinExistence type="predicted"/>
<evidence type="ECO:0000313" key="2">
    <source>
        <dbReference type="Proteomes" id="UP001498398"/>
    </source>
</evidence>